<dbReference type="InterPro" id="IPR011989">
    <property type="entry name" value="ARM-like"/>
</dbReference>
<gene>
    <name evidence="2" type="ORF">EVOR1521_LOCUS25412</name>
</gene>
<organism evidence="2 3">
    <name type="scientific">Effrenium voratum</name>
    <dbReference type="NCBI Taxonomy" id="2562239"/>
    <lineage>
        <taxon>Eukaryota</taxon>
        <taxon>Sar</taxon>
        <taxon>Alveolata</taxon>
        <taxon>Dinophyceae</taxon>
        <taxon>Suessiales</taxon>
        <taxon>Symbiodiniaceae</taxon>
        <taxon>Effrenium</taxon>
    </lineage>
</organism>
<dbReference type="InterPro" id="IPR016024">
    <property type="entry name" value="ARM-type_fold"/>
</dbReference>
<dbReference type="SUPFAM" id="SSF48371">
    <property type="entry name" value="ARM repeat"/>
    <property type="match status" value="1"/>
</dbReference>
<feature type="compositionally biased region" description="Basic residues" evidence="1">
    <location>
        <begin position="1"/>
        <end position="12"/>
    </location>
</feature>
<dbReference type="AlphaFoldDB" id="A0AA36NDV1"/>
<feature type="region of interest" description="Disordered" evidence="1">
    <location>
        <begin position="1"/>
        <end position="20"/>
    </location>
</feature>
<comment type="caution">
    <text evidence="2">The sequence shown here is derived from an EMBL/GenBank/DDBJ whole genome shotgun (WGS) entry which is preliminary data.</text>
</comment>
<evidence type="ECO:0000313" key="3">
    <source>
        <dbReference type="Proteomes" id="UP001178507"/>
    </source>
</evidence>
<sequence length="312" mass="33923">MAPKKSGKAKAKPKAENENKEIQWLESTLEKLALQQQKGPEWLKEPHEWHKEQLEELRSRLEGGLKSPSELREGLDFYLSQFEDGQAVGEDEFYIDKELYAELLAPVVEEKLAPYLRRPATEEEQATVAKLKTWSEVTPHGITKVQKVMQANADCAEVQEAGITRLGGLLAEAKAGGTAVPSAAAGLAPGAMCPVVLEGMDRFPRDPGVQRAACSVLRGIVVTDGGCTVVADAGAVQRVVAAMKAHLADVDVCKFGAAMLYAMVQKTGASSPERLTMQATKAYQTLAEVLLYHPTDRALDRAVRVTMPELKT</sequence>
<proteinExistence type="predicted"/>
<evidence type="ECO:0000313" key="2">
    <source>
        <dbReference type="EMBL" id="CAJ1402559.1"/>
    </source>
</evidence>
<keyword evidence="3" id="KW-1185">Reference proteome</keyword>
<evidence type="ECO:0000256" key="1">
    <source>
        <dbReference type="SAM" id="MobiDB-lite"/>
    </source>
</evidence>
<reference evidence="2" key="1">
    <citation type="submission" date="2023-08" db="EMBL/GenBank/DDBJ databases">
        <authorList>
            <person name="Chen Y."/>
            <person name="Shah S."/>
            <person name="Dougan E. K."/>
            <person name="Thang M."/>
            <person name="Chan C."/>
        </authorList>
    </citation>
    <scope>NUCLEOTIDE SEQUENCE</scope>
</reference>
<accession>A0AA36NDV1</accession>
<protein>
    <submittedName>
        <fullName evidence="2">Uncharacterized protein</fullName>
    </submittedName>
</protein>
<dbReference type="Gene3D" id="1.25.10.10">
    <property type="entry name" value="Leucine-rich Repeat Variant"/>
    <property type="match status" value="1"/>
</dbReference>
<dbReference type="EMBL" id="CAUJNA010003457">
    <property type="protein sequence ID" value="CAJ1402559.1"/>
    <property type="molecule type" value="Genomic_DNA"/>
</dbReference>
<dbReference type="Proteomes" id="UP001178507">
    <property type="component" value="Unassembled WGS sequence"/>
</dbReference>
<name>A0AA36NDV1_9DINO</name>